<feature type="region of interest" description="Disordered" evidence="2">
    <location>
        <begin position="1"/>
        <end position="24"/>
    </location>
</feature>
<name>A0A971CXU5_9BIFI</name>
<dbReference type="Proteomes" id="UP000767327">
    <property type="component" value="Unassembled WGS sequence"/>
</dbReference>
<evidence type="ECO:0000256" key="1">
    <source>
        <dbReference type="ARBA" id="ARBA00005564"/>
    </source>
</evidence>
<gene>
    <name evidence="3" type="ORF">GXW98_01470</name>
</gene>
<dbReference type="GO" id="GO:0017057">
    <property type="term" value="F:6-phosphogluconolactonase activity"/>
    <property type="evidence" value="ECO:0007669"/>
    <property type="project" value="TreeGrafter"/>
</dbReference>
<dbReference type="PANTHER" id="PTHR30344:SF1">
    <property type="entry name" value="6-PHOSPHOGLUCONOLACTONASE"/>
    <property type="match status" value="1"/>
</dbReference>
<accession>A0A971CXU5</accession>
<dbReference type="InterPro" id="IPR050282">
    <property type="entry name" value="Cycloisomerase_2"/>
</dbReference>
<sequence length="390" mass="41353">MQGNEAHRHASQETTSTRPADILIGGFGSQGGGDCLGIDWIRTSYPENTEHSDSVGLEHRGLLAELPSPTWLLVEDSVVYAPLEFNNEVVALKVSKSGEGLHLEPLSRVSVQGDTPTHLAVSHDASGKAHLLVACYGDGNVCILPLESDGSIGEHGQVLTNEGHGPLPAQECPHAHWILPLPDGRILSTDLGADRIHVHQWEDDRLRRTSSIVCAPGTGPRDMHLLPSAAGQEQGWRVAVVDEWSRTVDVYAPQADAANGFTHTQRVGLDADVRDQAASLAFVSDATLAGAQAPSAEAPSPSTTEGYCYVGLRGSDRIIRLRWDGERLAEVGGFSSGGGRPRHIKTIGNSLFVANQTTGKLSTFTLSPDGEATPGTEIIVGSPTAVAPLY</sequence>
<dbReference type="InterPro" id="IPR015943">
    <property type="entry name" value="WD40/YVTN_repeat-like_dom_sf"/>
</dbReference>
<comment type="similarity">
    <text evidence="1">Belongs to the cycloisomerase 2 family.</text>
</comment>
<comment type="caution">
    <text evidence="3">The sequence shown here is derived from an EMBL/GenBank/DDBJ whole genome shotgun (WGS) entry which is preliminary data.</text>
</comment>
<dbReference type="SUPFAM" id="SSF75011">
    <property type="entry name" value="3-carboxy-cis,cis-mucoante lactonizing enzyme"/>
    <property type="match status" value="1"/>
</dbReference>
<evidence type="ECO:0000313" key="3">
    <source>
        <dbReference type="EMBL" id="NLT78943.1"/>
    </source>
</evidence>
<dbReference type="RefSeq" id="WP_273172397.1">
    <property type="nucleotide sequence ID" value="NZ_CP181270.1"/>
</dbReference>
<proteinExistence type="inferred from homology"/>
<dbReference type="Gene3D" id="2.130.10.10">
    <property type="entry name" value="YVTN repeat-like/Quinoprotein amine dehydrogenase"/>
    <property type="match status" value="1"/>
</dbReference>
<feature type="compositionally biased region" description="Basic and acidic residues" evidence="2">
    <location>
        <begin position="1"/>
        <end position="11"/>
    </location>
</feature>
<organism evidence="3 4">
    <name type="scientific">Bifidobacterium crudilactis</name>
    <dbReference type="NCBI Taxonomy" id="327277"/>
    <lineage>
        <taxon>Bacteria</taxon>
        <taxon>Bacillati</taxon>
        <taxon>Actinomycetota</taxon>
        <taxon>Actinomycetes</taxon>
        <taxon>Bifidobacteriales</taxon>
        <taxon>Bifidobacteriaceae</taxon>
        <taxon>Bifidobacterium</taxon>
    </lineage>
</organism>
<evidence type="ECO:0000256" key="2">
    <source>
        <dbReference type="SAM" id="MobiDB-lite"/>
    </source>
</evidence>
<dbReference type="Pfam" id="PF10282">
    <property type="entry name" value="Lactonase"/>
    <property type="match status" value="1"/>
</dbReference>
<protein>
    <submittedName>
        <fullName evidence="3">Lactonase family protein</fullName>
    </submittedName>
</protein>
<reference evidence="3" key="1">
    <citation type="journal article" date="2020" name="Biotechnol. Biofuels">
        <title>New insights from the biogas microbiome by comprehensive genome-resolved metagenomics of nearly 1600 species originating from multiple anaerobic digesters.</title>
        <authorList>
            <person name="Campanaro S."/>
            <person name="Treu L."/>
            <person name="Rodriguez-R L.M."/>
            <person name="Kovalovszki A."/>
            <person name="Ziels R.M."/>
            <person name="Maus I."/>
            <person name="Zhu X."/>
            <person name="Kougias P.G."/>
            <person name="Basile A."/>
            <person name="Luo G."/>
            <person name="Schluter A."/>
            <person name="Konstantinidis K.T."/>
            <person name="Angelidaki I."/>
        </authorList>
    </citation>
    <scope>NUCLEOTIDE SEQUENCE</scope>
    <source>
        <strain evidence="3">AS01afH2WH_6</strain>
    </source>
</reference>
<dbReference type="InterPro" id="IPR019405">
    <property type="entry name" value="Lactonase_7-beta_prop"/>
</dbReference>
<dbReference type="PANTHER" id="PTHR30344">
    <property type="entry name" value="6-PHOSPHOGLUCONOLACTONASE-RELATED"/>
    <property type="match status" value="1"/>
</dbReference>
<dbReference type="EMBL" id="JAAXZR010000006">
    <property type="protein sequence ID" value="NLT78943.1"/>
    <property type="molecule type" value="Genomic_DNA"/>
</dbReference>
<evidence type="ECO:0000313" key="4">
    <source>
        <dbReference type="Proteomes" id="UP000767327"/>
    </source>
</evidence>
<dbReference type="AlphaFoldDB" id="A0A971CXU5"/>
<reference evidence="3" key="2">
    <citation type="submission" date="2020-01" db="EMBL/GenBank/DDBJ databases">
        <authorList>
            <person name="Campanaro S."/>
        </authorList>
    </citation>
    <scope>NUCLEOTIDE SEQUENCE</scope>
    <source>
        <strain evidence="3">AS01afH2WH_6</strain>
    </source>
</reference>